<dbReference type="PANTHER" id="PTHR30532">
    <property type="entry name" value="IRON III DICITRATE-BINDING PERIPLASMIC PROTEIN"/>
    <property type="match status" value="1"/>
</dbReference>
<sequence length="359" mass="37524">MRAAEAPRRRPLMHTTRRTVHGTAAALAASALVLSACSGSGAAEEDSGAASGEGFPVTVEHAFGETTVEAPPERVASVAWGNHEAALALGVVPVIMEKATWGDDDGNGVLPWVEDKVEEMGAEMPATYDPTDGIDFEAIADAQPDVILAGYSGLTQEEYDTLSKIAPVAAYPDTPWGSTWQDTLRIDGQALGKEAEAEEEISRLEGVIDEKAQAREHLAGAAGAYVYAEPTDLSSISLYTTHDPRVAFLEELGMETPAAVAKRSEETEEFMFSESAETAADSFSDVDVVLTYGGDAEAADLLTGDALLKKIPAVEQGAIAKIPADGPVAAALNPSPLNIESAHMDDALDAVDAAAAQSR</sequence>
<evidence type="ECO:0000256" key="4">
    <source>
        <dbReference type="ARBA" id="ARBA00022729"/>
    </source>
</evidence>
<accession>A0ABN2X6E1</accession>
<keyword evidence="8" id="KW-1185">Reference proteome</keyword>
<gene>
    <name evidence="7" type="ORF">GCM10009823_28690</name>
</gene>
<feature type="domain" description="Fe/B12 periplasmic-binding" evidence="6">
    <location>
        <begin position="74"/>
        <end position="355"/>
    </location>
</feature>
<keyword evidence="4 5" id="KW-0732">Signal</keyword>
<evidence type="ECO:0000256" key="5">
    <source>
        <dbReference type="SAM" id="SignalP"/>
    </source>
</evidence>
<organism evidence="7 8">
    <name type="scientific">Brevibacterium salitolerans</name>
    <dbReference type="NCBI Taxonomy" id="1403566"/>
    <lineage>
        <taxon>Bacteria</taxon>
        <taxon>Bacillati</taxon>
        <taxon>Actinomycetota</taxon>
        <taxon>Actinomycetes</taxon>
        <taxon>Micrococcales</taxon>
        <taxon>Brevibacteriaceae</taxon>
        <taxon>Brevibacterium</taxon>
    </lineage>
</organism>
<evidence type="ECO:0000259" key="6">
    <source>
        <dbReference type="PROSITE" id="PS50983"/>
    </source>
</evidence>
<evidence type="ECO:0000256" key="2">
    <source>
        <dbReference type="ARBA" id="ARBA00008814"/>
    </source>
</evidence>
<feature type="signal peptide" evidence="5">
    <location>
        <begin position="1"/>
        <end position="42"/>
    </location>
</feature>
<comment type="subcellular location">
    <subcellularLocation>
        <location evidence="1">Cell envelope</location>
    </subcellularLocation>
</comment>
<dbReference type="InterPro" id="IPR051313">
    <property type="entry name" value="Bact_iron-sidero_bind"/>
</dbReference>
<dbReference type="Proteomes" id="UP001500984">
    <property type="component" value="Unassembled WGS sequence"/>
</dbReference>
<dbReference type="PANTHER" id="PTHR30532:SF24">
    <property type="entry name" value="FERRIC ENTEROBACTIN-BINDING PERIPLASMIC PROTEIN FEPB"/>
    <property type="match status" value="1"/>
</dbReference>
<keyword evidence="3" id="KW-0813">Transport</keyword>
<evidence type="ECO:0000256" key="1">
    <source>
        <dbReference type="ARBA" id="ARBA00004196"/>
    </source>
</evidence>
<evidence type="ECO:0000313" key="7">
    <source>
        <dbReference type="EMBL" id="GAA2104165.1"/>
    </source>
</evidence>
<dbReference type="EMBL" id="BAAAPZ010000017">
    <property type="protein sequence ID" value="GAA2104165.1"/>
    <property type="molecule type" value="Genomic_DNA"/>
</dbReference>
<dbReference type="Pfam" id="PF01497">
    <property type="entry name" value="Peripla_BP_2"/>
    <property type="match status" value="1"/>
</dbReference>
<proteinExistence type="inferred from homology"/>
<reference evidence="7 8" key="1">
    <citation type="journal article" date="2019" name="Int. J. Syst. Evol. Microbiol.">
        <title>The Global Catalogue of Microorganisms (GCM) 10K type strain sequencing project: providing services to taxonomists for standard genome sequencing and annotation.</title>
        <authorList>
            <consortium name="The Broad Institute Genomics Platform"/>
            <consortium name="The Broad Institute Genome Sequencing Center for Infectious Disease"/>
            <person name="Wu L."/>
            <person name="Ma J."/>
        </authorList>
    </citation>
    <scope>NUCLEOTIDE SEQUENCE [LARGE SCALE GENOMIC DNA]</scope>
    <source>
        <strain evidence="7 8">JCM 15900</strain>
    </source>
</reference>
<evidence type="ECO:0000256" key="3">
    <source>
        <dbReference type="ARBA" id="ARBA00022448"/>
    </source>
</evidence>
<feature type="chain" id="PRO_5046845794" evidence="5">
    <location>
        <begin position="43"/>
        <end position="359"/>
    </location>
</feature>
<protein>
    <submittedName>
        <fullName evidence="7">Iron-siderophore ABC transporter substrate-binding protein</fullName>
    </submittedName>
</protein>
<dbReference type="InterPro" id="IPR002491">
    <property type="entry name" value="ABC_transptr_periplasmic_BD"/>
</dbReference>
<dbReference type="SUPFAM" id="SSF53807">
    <property type="entry name" value="Helical backbone' metal receptor"/>
    <property type="match status" value="1"/>
</dbReference>
<comment type="caution">
    <text evidence="7">The sequence shown here is derived from an EMBL/GenBank/DDBJ whole genome shotgun (WGS) entry which is preliminary data.</text>
</comment>
<name>A0ABN2X6E1_9MICO</name>
<dbReference type="PROSITE" id="PS50983">
    <property type="entry name" value="FE_B12_PBP"/>
    <property type="match status" value="1"/>
</dbReference>
<comment type="similarity">
    <text evidence="2">Belongs to the bacterial solute-binding protein 8 family.</text>
</comment>
<dbReference type="Gene3D" id="3.40.50.1980">
    <property type="entry name" value="Nitrogenase molybdenum iron protein domain"/>
    <property type="match status" value="2"/>
</dbReference>
<evidence type="ECO:0000313" key="8">
    <source>
        <dbReference type="Proteomes" id="UP001500984"/>
    </source>
</evidence>